<sequence>MELGFIVPSDIRSFKDLERFIVATVLAKVAELVEAAVRRIDESLSPPGRGWKSVGRKTKRVTGLWGLEYRLQRRMYRRRRPDGSWEECCPLDDKLGLPHRERFSPGVQEWAVELATRHPFRVAAAILAEAGIPVSAQTIHRWVQEAGASREAEQRRAVEAMEQTGELPPGEGREATAVICEVDGVWVALQREKQRRWELKLGVLHEGWEPESPAGRCFRLKGKGV</sequence>
<keyword evidence="3" id="KW-1185">Reference proteome</keyword>
<protein>
    <submittedName>
        <fullName evidence="2">UPF0236 family protein</fullName>
    </submittedName>
</protein>
<evidence type="ECO:0000313" key="2">
    <source>
        <dbReference type="EMBL" id="WRP16609.1"/>
    </source>
</evidence>
<dbReference type="Proteomes" id="UP001332192">
    <property type="component" value="Chromosome"/>
</dbReference>
<gene>
    <name evidence="2" type="ORF">U7230_10965</name>
</gene>
<dbReference type="EMBL" id="CP141615">
    <property type="protein sequence ID" value="WRP16609.1"/>
    <property type="molecule type" value="Genomic_DNA"/>
</dbReference>
<proteinExistence type="inferred from homology"/>
<evidence type="ECO:0000256" key="1">
    <source>
        <dbReference type="ARBA" id="ARBA00006539"/>
    </source>
</evidence>
<organism evidence="2 3">
    <name type="scientific">Carboxydichorda subterranea</name>
    <dbReference type="NCBI Taxonomy" id="3109565"/>
    <lineage>
        <taxon>Bacteria</taxon>
        <taxon>Bacillati</taxon>
        <taxon>Bacillota</taxon>
        <taxon>Limnochordia</taxon>
        <taxon>Limnochordales</taxon>
        <taxon>Geochordaceae</taxon>
        <taxon>Carboxydichorda</taxon>
    </lineage>
</organism>
<accession>A0ABZ1BV02</accession>
<comment type="similarity">
    <text evidence="1">Belongs to the UPF0236 family.</text>
</comment>
<dbReference type="Pfam" id="PF06782">
    <property type="entry name" value="UPF0236"/>
    <property type="match status" value="1"/>
</dbReference>
<dbReference type="RefSeq" id="WP_324715882.1">
    <property type="nucleotide sequence ID" value="NZ_CP141615.1"/>
</dbReference>
<evidence type="ECO:0000313" key="3">
    <source>
        <dbReference type="Proteomes" id="UP001332192"/>
    </source>
</evidence>
<name>A0ABZ1BV02_9FIRM</name>
<reference evidence="2 3" key="1">
    <citation type="journal article" date="2024" name="Front. Microbiol.">
        <title>Novel thermophilic genera Geochorda gen. nov. and Carboxydochorda gen. nov. from the deep terrestrial subsurface reveal the ecophysiological diversity in the class Limnochordia.</title>
        <authorList>
            <person name="Karnachuk O.V."/>
            <person name="Lukina A.P."/>
            <person name="Avakyan M.R."/>
            <person name="Kadnikov V.V."/>
            <person name="Begmatov S."/>
            <person name="Beletsky A.V."/>
            <person name="Vlasova K.G."/>
            <person name="Novikov A.A."/>
            <person name="Shcherbakova V.A."/>
            <person name="Mardanov A.V."/>
            <person name="Ravin N.V."/>
        </authorList>
    </citation>
    <scope>NUCLEOTIDE SEQUENCE [LARGE SCALE GENOMIC DNA]</scope>
    <source>
        <strain evidence="2 3">L945</strain>
    </source>
</reference>
<dbReference type="InterPro" id="IPR009620">
    <property type="entry name" value="UPF0236"/>
</dbReference>